<keyword evidence="2" id="KW-1185">Reference proteome</keyword>
<sequence length="152" mass="16799">MPWPDAPSNIIWPPFAYVPGVTARHAEDRFDGIKASVTADMPAADLHHTSAFTTGLAYLDAGYFWECHEVLEAVWMQTADPSCERDMVQALIQLANARLKLRMGKPRAARRLCDMVSGHLARCEGRGAVLGLGVNDVLMRLNVTRDEGFFAL</sequence>
<dbReference type="RefSeq" id="WP_187430555.1">
    <property type="nucleotide sequence ID" value="NZ_CP143423.1"/>
</dbReference>
<dbReference type="Pfam" id="PF03745">
    <property type="entry name" value="DUF309"/>
    <property type="match status" value="1"/>
</dbReference>
<dbReference type="InterPro" id="IPR005500">
    <property type="entry name" value="DUF309"/>
</dbReference>
<dbReference type="Proteomes" id="UP001318682">
    <property type="component" value="Chromosome"/>
</dbReference>
<evidence type="ECO:0000313" key="2">
    <source>
        <dbReference type="Proteomes" id="UP001318682"/>
    </source>
</evidence>
<dbReference type="EMBL" id="CP143423">
    <property type="protein sequence ID" value="WVX50589.1"/>
    <property type="molecule type" value="Genomic_DNA"/>
</dbReference>
<protein>
    <recommendedName>
        <fullName evidence="3">DUF309 domain-containing protein</fullName>
    </recommendedName>
</protein>
<gene>
    <name evidence="1" type="ORF">ROLI_036870</name>
</gene>
<evidence type="ECO:0008006" key="3">
    <source>
        <dbReference type="Google" id="ProtNLM"/>
    </source>
</evidence>
<dbReference type="SUPFAM" id="SSF140663">
    <property type="entry name" value="TTHA0068-like"/>
    <property type="match status" value="1"/>
</dbReference>
<dbReference type="Gene3D" id="1.10.3450.10">
    <property type="entry name" value="TTHA0068-like"/>
    <property type="match status" value="1"/>
</dbReference>
<organism evidence="1 2">
    <name type="scientific">Roseobacter fucihabitans</name>
    <dbReference type="NCBI Taxonomy" id="1537242"/>
    <lineage>
        <taxon>Bacteria</taxon>
        <taxon>Pseudomonadati</taxon>
        <taxon>Pseudomonadota</taxon>
        <taxon>Alphaproteobacteria</taxon>
        <taxon>Rhodobacterales</taxon>
        <taxon>Roseobacteraceae</taxon>
        <taxon>Roseobacter</taxon>
    </lineage>
</organism>
<accession>A0ABZ2C138</accession>
<name>A0ABZ2C138_9RHOB</name>
<dbReference type="InterPro" id="IPR023203">
    <property type="entry name" value="TTHA0068_sf"/>
</dbReference>
<proteinExistence type="predicted"/>
<reference evidence="2" key="1">
    <citation type="submission" date="2024-01" db="EMBL/GenBank/DDBJ databases">
        <title>Roseobacter fucihabitans sp. nov., isolated from the brown alga Fucus spiralis.</title>
        <authorList>
            <person name="Hahnke S."/>
            <person name="Berger M."/>
            <person name="Schlingloff A."/>
            <person name="Athale I."/>
            <person name="Neumann-Schaal M."/>
            <person name="Adenaya A."/>
            <person name="Poehlein A."/>
            <person name="Daniel R."/>
            <person name="Pertersen J."/>
            <person name="Brinkhoff T."/>
        </authorList>
    </citation>
    <scope>NUCLEOTIDE SEQUENCE [LARGE SCALE GENOMIC DNA]</scope>
    <source>
        <strain evidence="2">B14</strain>
    </source>
</reference>
<evidence type="ECO:0000313" key="1">
    <source>
        <dbReference type="EMBL" id="WVX50589.1"/>
    </source>
</evidence>